<dbReference type="InterPro" id="IPR011947">
    <property type="entry name" value="FCP1_euk"/>
</dbReference>
<dbReference type="EC" id="3.1.3.16" evidence="5"/>
<dbReference type="Gene3D" id="3.40.50.1000">
    <property type="entry name" value="HAD superfamily/HAD-like"/>
    <property type="match status" value="1"/>
</dbReference>
<keyword evidence="8" id="KW-0378">Hydrolase</keyword>
<evidence type="ECO:0000256" key="15">
    <source>
        <dbReference type="ARBA" id="ARBA00063107"/>
    </source>
</evidence>
<evidence type="ECO:0000256" key="7">
    <source>
        <dbReference type="ARBA" id="ARBA00022723"/>
    </source>
</evidence>
<dbReference type="Pfam" id="PF03031">
    <property type="entry name" value="NIF"/>
    <property type="match status" value="1"/>
</dbReference>
<dbReference type="GO" id="GO:0008420">
    <property type="term" value="F:RNA polymerase II CTD heptapeptide repeat phosphatase activity"/>
    <property type="evidence" value="ECO:0007669"/>
    <property type="project" value="InterPro"/>
</dbReference>
<evidence type="ECO:0000256" key="12">
    <source>
        <dbReference type="ARBA" id="ARBA00023242"/>
    </source>
</evidence>
<evidence type="ECO:0000256" key="9">
    <source>
        <dbReference type="ARBA" id="ARBA00022884"/>
    </source>
</evidence>
<comment type="cofactor">
    <cofactor evidence="1">
        <name>Mn(2+)</name>
        <dbReference type="ChEBI" id="CHEBI:29035"/>
    </cofactor>
</comment>
<keyword evidence="11" id="KW-0804">Transcription</keyword>
<evidence type="ECO:0000256" key="14">
    <source>
        <dbReference type="ARBA" id="ARBA00048336"/>
    </source>
</evidence>
<dbReference type="EnsemblPlants" id="AUR62005701-RA">
    <property type="protein sequence ID" value="AUR62005701-RA:cds"/>
    <property type="gene ID" value="AUR62005701"/>
</dbReference>
<keyword evidence="9" id="KW-0694">RNA-binding</keyword>
<protein>
    <recommendedName>
        <fullName evidence="5">protein-serine/threonine phosphatase</fullName>
        <ecNumber evidence="5">3.1.3.16</ecNumber>
    </recommendedName>
</protein>
<dbReference type="GO" id="GO:0005634">
    <property type="term" value="C:nucleus"/>
    <property type="evidence" value="ECO:0007669"/>
    <property type="project" value="UniProtKB-SubCell"/>
</dbReference>
<feature type="region of interest" description="Disordered" evidence="16">
    <location>
        <begin position="1"/>
        <end position="20"/>
    </location>
</feature>
<comment type="subunit">
    <text evidence="15">Interacts with RAP74.</text>
</comment>
<reference evidence="19" key="2">
    <citation type="submission" date="2021-03" db="UniProtKB">
        <authorList>
            <consortium name="EnsemblPlants"/>
        </authorList>
    </citation>
    <scope>IDENTIFICATION</scope>
</reference>
<evidence type="ECO:0000256" key="1">
    <source>
        <dbReference type="ARBA" id="ARBA00001936"/>
    </source>
</evidence>
<dbReference type="InterPro" id="IPR036412">
    <property type="entry name" value="HAD-like_sf"/>
</dbReference>
<proteinExistence type="predicted"/>
<keyword evidence="6" id="KW-0678">Repressor</keyword>
<comment type="cofactor">
    <cofactor evidence="2">
        <name>Co(2+)</name>
        <dbReference type="ChEBI" id="CHEBI:48828"/>
    </cofactor>
</comment>
<dbReference type="SUPFAM" id="SSF56784">
    <property type="entry name" value="HAD-like"/>
    <property type="match status" value="1"/>
</dbReference>
<evidence type="ECO:0000256" key="11">
    <source>
        <dbReference type="ARBA" id="ARBA00023163"/>
    </source>
</evidence>
<dbReference type="NCBIfam" id="TIGR02250">
    <property type="entry name" value="FCP1_euk"/>
    <property type="match status" value="1"/>
</dbReference>
<feature type="compositionally biased region" description="Low complexity" evidence="16">
    <location>
        <begin position="681"/>
        <end position="693"/>
    </location>
</feature>
<evidence type="ECO:0000256" key="5">
    <source>
        <dbReference type="ARBA" id="ARBA00013081"/>
    </source>
</evidence>
<dbReference type="PROSITE" id="PS50172">
    <property type="entry name" value="BRCT"/>
    <property type="match status" value="1"/>
</dbReference>
<dbReference type="InterPro" id="IPR039189">
    <property type="entry name" value="Fcp1"/>
</dbReference>
<dbReference type="GO" id="GO:2000028">
    <property type="term" value="P:regulation of photoperiodism, flowering"/>
    <property type="evidence" value="ECO:0007669"/>
    <property type="project" value="EnsemblPlants"/>
</dbReference>
<evidence type="ECO:0000313" key="19">
    <source>
        <dbReference type="EnsemblPlants" id="AUR62005701-RA:cds"/>
    </source>
</evidence>
<dbReference type="SMART" id="SM00577">
    <property type="entry name" value="CPDc"/>
    <property type="match status" value="1"/>
</dbReference>
<feature type="domain" description="FCP1 homology" evidence="18">
    <location>
        <begin position="905"/>
        <end position="1085"/>
    </location>
</feature>
<dbReference type="InterPro" id="IPR023214">
    <property type="entry name" value="HAD_sf"/>
</dbReference>
<dbReference type="InterPro" id="IPR036420">
    <property type="entry name" value="BRCT_dom_sf"/>
</dbReference>
<comment type="subcellular location">
    <subcellularLocation>
        <location evidence="4">Nucleus</location>
    </subcellularLocation>
</comment>
<dbReference type="FunFam" id="3.40.50.10190:FF:000014">
    <property type="entry name" value="RNA polymerase II C-terminal domain phosphatase-like 3"/>
    <property type="match status" value="1"/>
</dbReference>
<feature type="compositionally biased region" description="Acidic residues" evidence="16">
    <location>
        <begin position="420"/>
        <end position="431"/>
    </location>
</feature>
<dbReference type="OMA" id="MRDLYKY"/>
<organism evidence="19 20">
    <name type="scientific">Chenopodium quinoa</name>
    <name type="common">Quinoa</name>
    <dbReference type="NCBI Taxonomy" id="63459"/>
    <lineage>
        <taxon>Eukaryota</taxon>
        <taxon>Viridiplantae</taxon>
        <taxon>Streptophyta</taxon>
        <taxon>Embryophyta</taxon>
        <taxon>Tracheophyta</taxon>
        <taxon>Spermatophyta</taxon>
        <taxon>Magnoliopsida</taxon>
        <taxon>eudicotyledons</taxon>
        <taxon>Gunneridae</taxon>
        <taxon>Pentapetalae</taxon>
        <taxon>Caryophyllales</taxon>
        <taxon>Chenopodiaceae</taxon>
        <taxon>Chenopodioideae</taxon>
        <taxon>Atripliceae</taxon>
        <taxon>Chenopodium</taxon>
    </lineage>
</organism>
<evidence type="ECO:0000256" key="10">
    <source>
        <dbReference type="ARBA" id="ARBA00023015"/>
    </source>
</evidence>
<feature type="compositionally biased region" description="Polar residues" evidence="16">
    <location>
        <begin position="810"/>
        <end position="830"/>
    </location>
</feature>
<dbReference type="SMART" id="SM00292">
    <property type="entry name" value="BRCT"/>
    <property type="match status" value="1"/>
</dbReference>
<evidence type="ECO:0000256" key="4">
    <source>
        <dbReference type="ARBA" id="ARBA00004123"/>
    </source>
</evidence>
<feature type="region of interest" description="Disordered" evidence="16">
    <location>
        <begin position="50"/>
        <end position="116"/>
    </location>
</feature>
<dbReference type="GO" id="GO:1900369">
    <property type="term" value="P:negative regulation of post-transcriptional gene silencing by regulatory ncRNA"/>
    <property type="evidence" value="ECO:0007669"/>
    <property type="project" value="EnsemblPlants"/>
</dbReference>
<feature type="compositionally biased region" description="Basic and acidic residues" evidence="16">
    <location>
        <begin position="51"/>
        <end position="62"/>
    </location>
</feature>
<dbReference type="PROSITE" id="PS50969">
    <property type="entry name" value="FCP1"/>
    <property type="match status" value="1"/>
</dbReference>
<feature type="region of interest" description="Disordered" evidence="16">
    <location>
        <begin position="407"/>
        <end position="434"/>
    </location>
</feature>
<keyword evidence="10" id="KW-0805">Transcription regulation</keyword>
<keyword evidence="12" id="KW-0539">Nucleus</keyword>
<evidence type="ECO:0000313" key="20">
    <source>
        <dbReference type="Proteomes" id="UP000596660"/>
    </source>
</evidence>
<evidence type="ECO:0000256" key="2">
    <source>
        <dbReference type="ARBA" id="ARBA00001941"/>
    </source>
</evidence>
<dbReference type="GO" id="GO:0003723">
    <property type="term" value="F:RNA binding"/>
    <property type="evidence" value="ECO:0007669"/>
    <property type="project" value="UniProtKB-KW"/>
</dbReference>
<dbReference type="PANTHER" id="PTHR23081:SF2">
    <property type="entry name" value="RNA POLYMERASE II C-TERMINAL DOMAIN PHOSPHATASE-LIKE 3"/>
    <property type="match status" value="1"/>
</dbReference>
<dbReference type="Pfam" id="PF25505">
    <property type="entry name" value="ARM_CPL3"/>
    <property type="match status" value="1"/>
</dbReference>
<feature type="compositionally biased region" description="Polar residues" evidence="16">
    <location>
        <begin position="407"/>
        <end position="419"/>
    </location>
</feature>
<comment type="cofactor">
    <cofactor evidence="3">
        <name>Mg(2+)</name>
        <dbReference type="ChEBI" id="CHEBI:18420"/>
    </cofactor>
</comment>
<comment type="catalytic activity">
    <reaction evidence="14">
        <text>O-phospho-L-threonyl-[protein] + H2O = L-threonyl-[protein] + phosphate</text>
        <dbReference type="Rhea" id="RHEA:47004"/>
        <dbReference type="Rhea" id="RHEA-COMP:11060"/>
        <dbReference type="Rhea" id="RHEA-COMP:11605"/>
        <dbReference type="ChEBI" id="CHEBI:15377"/>
        <dbReference type="ChEBI" id="CHEBI:30013"/>
        <dbReference type="ChEBI" id="CHEBI:43474"/>
        <dbReference type="ChEBI" id="CHEBI:61977"/>
        <dbReference type="EC" id="3.1.3.16"/>
    </reaction>
</comment>
<dbReference type="CDD" id="cd17729">
    <property type="entry name" value="BRCT_CTDP1"/>
    <property type="match status" value="1"/>
</dbReference>
<feature type="compositionally biased region" description="Basic and acidic residues" evidence="16">
    <location>
        <begin position="1"/>
        <end position="14"/>
    </location>
</feature>
<dbReference type="CDD" id="cd07521">
    <property type="entry name" value="HAD_FCP1-like"/>
    <property type="match status" value="1"/>
</dbReference>
<feature type="compositionally biased region" description="Acidic residues" evidence="16">
    <location>
        <begin position="92"/>
        <end position="111"/>
    </location>
</feature>
<evidence type="ECO:0000256" key="3">
    <source>
        <dbReference type="ARBA" id="ARBA00001946"/>
    </source>
</evidence>
<feature type="region of interest" description="Disordered" evidence="16">
    <location>
        <begin position="810"/>
        <end position="869"/>
    </location>
</feature>
<reference evidence="19" key="1">
    <citation type="journal article" date="2017" name="Nature">
        <title>The genome of Chenopodium quinoa.</title>
        <authorList>
            <person name="Jarvis D.E."/>
            <person name="Ho Y.S."/>
            <person name="Lightfoot D.J."/>
            <person name="Schmoeckel S.M."/>
            <person name="Li B."/>
            <person name="Borm T.J.A."/>
            <person name="Ohyanagi H."/>
            <person name="Mineta K."/>
            <person name="Michell C.T."/>
            <person name="Saber N."/>
            <person name="Kharbatia N.M."/>
            <person name="Rupper R.R."/>
            <person name="Sharp A.R."/>
            <person name="Dally N."/>
            <person name="Boughton B.A."/>
            <person name="Woo Y.H."/>
            <person name="Gao G."/>
            <person name="Schijlen E.G.W.M."/>
            <person name="Guo X."/>
            <person name="Momin A.A."/>
            <person name="Negrao S."/>
            <person name="Al-Babili S."/>
            <person name="Gehring C."/>
            <person name="Roessner U."/>
            <person name="Jung C."/>
            <person name="Murphy K."/>
            <person name="Arold S.T."/>
            <person name="Gojobori T."/>
            <person name="van der Linden C.G."/>
            <person name="van Loo E.N."/>
            <person name="Jellen E.N."/>
            <person name="Maughan P.J."/>
            <person name="Tester M."/>
        </authorList>
    </citation>
    <scope>NUCLEOTIDE SEQUENCE [LARGE SCALE GENOMIC DNA]</scope>
    <source>
        <strain evidence="19">cv. PI 614886</strain>
    </source>
</reference>
<dbReference type="InterPro" id="IPR004274">
    <property type="entry name" value="FCP1_dom"/>
</dbReference>
<dbReference type="GO" id="GO:0046872">
    <property type="term" value="F:metal ion binding"/>
    <property type="evidence" value="ECO:0007669"/>
    <property type="project" value="UniProtKB-KW"/>
</dbReference>
<dbReference type="SUPFAM" id="SSF52113">
    <property type="entry name" value="BRCT domain"/>
    <property type="match status" value="1"/>
</dbReference>
<evidence type="ECO:0000256" key="13">
    <source>
        <dbReference type="ARBA" id="ARBA00047761"/>
    </source>
</evidence>
<dbReference type="Gramene" id="AUR62005701-RA">
    <property type="protein sequence ID" value="AUR62005701-RA:cds"/>
    <property type="gene ID" value="AUR62005701"/>
</dbReference>
<feature type="region of interest" description="Disordered" evidence="16">
    <location>
        <begin position="478"/>
        <end position="500"/>
    </location>
</feature>
<dbReference type="InterPro" id="IPR057473">
    <property type="entry name" value="ARM_CPL3"/>
</dbReference>
<sequence>MGSDVKMKINRGEEGEISEADTDAIVEISLHNLAWAQAVQNKPLNEALVELDDKNSSNKVSDDTAAADAGKEQQQQLDSSGNNGVAEMVDSEKEEGELEEGEIDFDSEDETDSNHNKLINNANKKVEDEFSRLGGLEMEDEELENQVSSIRKVLQNVTVAEANKSFDIVCARLKGSLESLKELVLHTWFPSKDALIQQAFAAVQCVYTVYSSMTPTLKDQNKDRMSRLLSFVKGLSSALFTPEQRKEVEGMIAIVNPPPPVVSVKPKSRDRQEELSVTDKAILTDSNTLTVNTGDNSSQYLKKLELESSVYQSERKNTDILSEALRQLPSNVKARSNFGPLLDLHTVHDEDSLPSPTSKSAPPLPFFEAAFPRVVHGLQKSGVHPYQTEAVNAVSSYQQRYVRSTFQATDTLPSPTPSEDGNDGGADDSNEEVSSSAAYNNIISRNTNSFVAPQPAVSSATYTSTSSVQGVISGTSAGVSWAGSSSSSQPTAKSRDPRLRHINPSFGSLDLSFCPSPMVSSSAAKLEPLGEIMNPKKTKALEGPLSDGPVAKRPRNVLVTKEMSTNANLVKTLPGSTGVETSSILGPQFASRGLLGPAVDPRKIGSGIASSGITTINSSATVNTTTQSTKNTSGTSSLQSLLKGIAGNPAAWINIMKEQKKSSESLQSVSHSANSNSILGTSPSPSTSPTTSPGVGQASAGLLQVPSQIAVTSPQDELTKHRMKPRDPRRVLHANLVQRTGSSIPEQTKVNGVQNATTQGLQDNFNLQRHVNVKSLSAASSQTPVLPDITKQFTKNLKNIADIISAPQTSSIQSPPALSSPSVQVNLDSKSVSSGGATTGSSGGVLNTGDQRSGSALKPEEASTGAQLQNNWGDVEHYFDGYDDQQKAAIQQERTRRLDEQKKMFASHKLCLVLDLDHTLLNSAKFSEVDPVHDEILRKKEEQDREKPRRHLFRFPHMAMWTKLRPGIWNFLEKASKLYELHLYTMGNKLYATEMAKVLDPKGSLFSGRVISRGDDGDTVDGDERVPKSKDLEGVLGMESSVVIIDDSARVWPHNKLNLIVVERYTYFPCSRRQFGLPGPSLLEIDHDERPEEGTLASSLAVIERIHHNFFAHNSLDDVDVRNILAAEQRKILAGCRIVFSRVFPVGEVKPHLHPLWQTAEQFGAVCTNQIDEQVTHVVANSLGTDKVNWAISTGKFVVHPGWVEASALLYRRVNEQDFAVKS</sequence>
<evidence type="ECO:0000256" key="6">
    <source>
        <dbReference type="ARBA" id="ARBA00022491"/>
    </source>
</evidence>
<dbReference type="GO" id="GO:0009788">
    <property type="term" value="P:negative regulation of abscisic acid-activated signaling pathway"/>
    <property type="evidence" value="ECO:0007669"/>
    <property type="project" value="EnsemblPlants"/>
</dbReference>
<dbReference type="Proteomes" id="UP000596660">
    <property type="component" value="Unplaced"/>
</dbReference>
<dbReference type="GO" id="GO:0009651">
    <property type="term" value="P:response to salt stress"/>
    <property type="evidence" value="ECO:0007669"/>
    <property type="project" value="EnsemblPlants"/>
</dbReference>
<dbReference type="Pfam" id="PF00533">
    <property type="entry name" value="BRCT"/>
    <property type="match status" value="1"/>
</dbReference>
<comment type="catalytic activity">
    <reaction evidence="13">
        <text>O-phospho-L-seryl-[protein] + H2O = L-seryl-[protein] + phosphate</text>
        <dbReference type="Rhea" id="RHEA:20629"/>
        <dbReference type="Rhea" id="RHEA-COMP:9863"/>
        <dbReference type="Rhea" id="RHEA-COMP:11604"/>
        <dbReference type="ChEBI" id="CHEBI:15377"/>
        <dbReference type="ChEBI" id="CHEBI:29999"/>
        <dbReference type="ChEBI" id="CHEBI:43474"/>
        <dbReference type="ChEBI" id="CHEBI:83421"/>
        <dbReference type="EC" id="3.1.3.16"/>
    </reaction>
</comment>
<dbReference type="AlphaFoldDB" id="A0A803L1G3"/>
<dbReference type="Gene3D" id="3.40.50.10190">
    <property type="entry name" value="BRCT domain"/>
    <property type="match status" value="1"/>
</dbReference>
<evidence type="ECO:0000256" key="16">
    <source>
        <dbReference type="SAM" id="MobiDB-lite"/>
    </source>
</evidence>
<evidence type="ECO:0000259" key="18">
    <source>
        <dbReference type="PROSITE" id="PS50969"/>
    </source>
</evidence>
<feature type="compositionally biased region" description="Low complexity" evidence="16">
    <location>
        <begin position="478"/>
        <end position="492"/>
    </location>
</feature>
<feature type="domain" description="BRCT" evidence="17">
    <location>
        <begin position="1128"/>
        <end position="1221"/>
    </location>
</feature>
<feature type="region of interest" description="Disordered" evidence="16">
    <location>
        <begin position="663"/>
        <end position="698"/>
    </location>
</feature>
<feature type="compositionally biased region" description="Polar residues" evidence="16">
    <location>
        <begin position="72"/>
        <end position="83"/>
    </location>
</feature>
<dbReference type="FunFam" id="3.40.50.1000:FF:000098">
    <property type="entry name" value="RNA polymerase II C-terminal domain phosphatase-like 3"/>
    <property type="match status" value="1"/>
</dbReference>
<evidence type="ECO:0000259" key="17">
    <source>
        <dbReference type="PROSITE" id="PS50172"/>
    </source>
</evidence>
<keyword evidence="7" id="KW-0479">Metal-binding</keyword>
<evidence type="ECO:0000256" key="8">
    <source>
        <dbReference type="ARBA" id="ARBA00022801"/>
    </source>
</evidence>
<keyword evidence="20" id="KW-1185">Reference proteome</keyword>
<dbReference type="PANTHER" id="PTHR23081">
    <property type="entry name" value="RNA POLYMERASE II CTD PHOSPHATASE"/>
    <property type="match status" value="1"/>
</dbReference>
<name>A0A803L1G3_CHEQI</name>
<dbReference type="InterPro" id="IPR001357">
    <property type="entry name" value="BRCT_dom"/>
</dbReference>
<accession>A0A803L1G3</accession>